<dbReference type="InterPro" id="IPR056583">
    <property type="entry name" value="EDRF1_TPR"/>
</dbReference>
<feature type="domain" description="EDRF1 N-terminal" evidence="3">
    <location>
        <begin position="2"/>
        <end position="437"/>
    </location>
</feature>
<reference evidence="4" key="1">
    <citation type="submission" date="2020-11" db="EMBL/GenBank/DDBJ databases">
        <authorList>
            <person name="Tran Van P."/>
        </authorList>
    </citation>
    <scope>NUCLEOTIDE SEQUENCE</scope>
</reference>
<accession>A0A7R9LW09</accession>
<dbReference type="AlphaFoldDB" id="A0A7R9LW09"/>
<protein>
    <recommendedName>
        <fullName evidence="6">Erythroid differentiation-related factor 1</fullName>
    </recommendedName>
</protein>
<evidence type="ECO:0008006" key="6">
    <source>
        <dbReference type="Google" id="ProtNLM"/>
    </source>
</evidence>
<evidence type="ECO:0000313" key="4">
    <source>
        <dbReference type="EMBL" id="CAD7648888.1"/>
    </source>
</evidence>
<evidence type="ECO:0000313" key="5">
    <source>
        <dbReference type="Proteomes" id="UP000728032"/>
    </source>
</evidence>
<sequence length="1102" mass="126332">MLSSFRMANTFPECVGSVDVIAESDCIKKLLLMPFDSTLISLMVHRIGNTLLIDEFDLANHLILNESKQWSWLKRFVDDMIVNCKTNSKPMITKKVKTRDELQTKNMLCKFLHYSVDQNQNQTKESPEDKLRLSPKKSSQSDNKCHKSDDNEKKDFYFSHYNKESQVSEIIAKRLDQIEDNSETRFPGFLRNVLWTFEDIRMLVASNMPIFGDSNHPAVSLRLHDMKRPINVLTGLDYWLDNLMSSVPEVVMCYHLEGIVQKYELIKTEEIPQMSATKGSLFSPKVVQNIAQNILSFLKSKATKSGHTYWLFKGKHDDVVKLYDLTTLCVDYMRENDSNPFAIPVAMLLYRVAKNMKDANQSKHSPVIDSKIHKLLTNCLSLLDPTKHSQIISSANYLLSEVYIPNDIDPTLLPSVSDSNVGSDGSEEDFEDFDDFDSSDGSSDDLNVPTLEVKKLGFPDSYTNERPRKPKQSSSDFDVENSLEWSVKCERALKHIVEGLNSLFHSNVQKQEEILYKTSKDESQKMANPNEAIPLNYDSLNQDNCDNGSITGKELTQIAPQVIPNWKTCLEVCLLQKGAQVFCILAELANSKTNCLKALKFIRMGVMCYETALDIIEKSGQTNYFKEPITCLLALCGDIHLKILNTSLTTDESSDSDNEKEVNELFNKLPEILEKLSEKQLIEEFRWAYNPVINSENSVEQRLILCYRCYEEALYQLNDIKPTNKAKTENNTLQERLSKRLGYICNELANYYMNESLKHFNQIALTTKSLTNFREAVDLFTKVGDKENTSLMLSNTGRLMRTCAHIFAPTFRQNSSDEFSSKERQFYIKAMDYYKSALNELGVDSQSKYMNAFDNINWELCTTLYTIGCLMQDFAPLSTSAFEIVEEEITKYFTEALNLCQNGQKCDNSRNVLYQYRTATISHRLASLHHNSYRNMSDESERRKQIYNASNNYYEKSRLMYKLLNDKEEYVRVCLEQIGLHERNLSQLNGFGSKLKALHLILAIILTVNDIDFTDSETDEEKQKIDGLLQLLSARISLSVKALIKCYSSKASKHKDSIQKWTQIDEFIAKTNASKRTTVYDKVNKICAKINSSKLLETSPQK</sequence>
<dbReference type="Pfam" id="PF23723">
    <property type="entry name" value="TPR_EDRF1"/>
    <property type="match status" value="1"/>
</dbReference>
<dbReference type="PANTHER" id="PTHR15000:SF1">
    <property type="entry name" value="ERYTHROID DIFFERENTIATION-RELATED FACTOR 1"/>
    <property type="match status" value="1"/>
</dbReference>
<dbReference type="Pfam" id="PF23788">
    <property type="entry name" value="EDRF1_N"/>
    <property type="match status" value="1"/>
</dbReference>
<keyword evidence="5" id="KW-1185">Reference proteome</keyword>
<evidence type="ECO:0000259" key="3">
    <source>
        <dbReference type="Pfam" id="PF23788"/>
    </source>
</evidence>
<feature type="region of interest" description="Disordered" evidence="1">
    <location>
        <begin position="119"/>
        <end position="151"/>
    </location>
</feature>
<feature type="region of interest" description="Disordered" evidence="1">
    <location>
        <begin position="415"/>
        <end position="450"/>
    </location>
</feature>
<dbReference type="Proteomes" id="UP000728032">
    <property type="component" value="Unassembled WGS sequence"/>
</dbReference>
<feature type="region of interest" description="Disordered" evidence="1">
    <location>
        <begin position="458"/>
        <end position="477"/>
    </location>
</feature>
<feature type="compositionally biased region" description="Low complexity" evidence="1">
    <location>
        <begin position="415"/>
        <end position="424"/>
    </location>
</feature>
<dbReference type="EMBL" id="CAJPVJ010003370">
    <property type="protein sequence ID" value="CAG2167479.1"/>
    <property type="molecule type" value="Genomic_DNA"/>
</dbReference>
<evidence type="ECO:0000256" key="1">
    <source>
        <dbReference type="SAM" id="MobiDB-lite"/>
    </source>
</evidence>
<evidence type="ECO:0000259" key="2">
    <source>
        <dbReference type="Pfam" id="PF23723"/>
    </source>
</evidence>
<feature type="compositionally biased region" description="Acidic residues" evidence="1">
    <location>
        <begin position="425"/>
        <end position="438"/>
    </location>
</feature>
<dbReference type="OrthoDB" id="419432at2759"/>
<name>A0A7R9LW09_9ACAR</name>
<organism evidence="4">
    <name type="scientific">Oppiella nova</name>
    <dbReference type="NCBI Taxonomy" id="334625"/>
    <lineage>
        <taxon>Eukaryota</taxon>
        <taxon>Metazoa</taxon>
        <taxon>Ecdysozoa</taxon>
        <taxon>Arthropoda</taxon>
        <taxon>Chelicerata</taxon>
        <taxon>Arachnida</taxon>
        <taxon>Acari</taxon>
        <taxon>Acariformes</taxon>
        <taxon>Sarcoptiformes</taxon>
        <taxon>Oribatida</taxon>
        <taxon>Brachypylina</taxon>
        <taxon>Oppioidea</taxon>
        <taxon>Oppiidae</taxon>
        <taxon>Oppiella</taxon>
    </lineage>
</organism>
<dbReference type="InterPro" id="IPR056582">
    <property type="entry name" value="EDRF1_N"/>
</dbReference>
<dbReference type="EMBL" id="OC918195">
    <property type="protein sequence ID" value="CAD7648888.1"/>
    <property type="molecule type" value="Genomic_DNA"/>
</dbReference>
<dbReference type="GO" id="GO:0045893">
    <property type="term" value="P:positive regulation of DNA-templated transcription"/>
    <property type="evidence" value="ECO:0007669"/>
    <property type="project" value="TreeGrafter"/>
</dbReference>
<feature type="compositionally biased region" description="Basic and acidic residues" evidence="1">
    <location>
        <begin position="458"/>
        <end position="467"/>
    </location>
</feature>
<gene>
    <name evidence="4" type="ORF">ONB1V03_LOCUS6986</name>
</gene>
<dbReference type="PANTHER" id="PTHR15000">
    <property type="entry name" value="ERYTHROID DIFFERENTIATION-RELATED FACTOR 1"/>
    <property type="match status" value="1"/>
</dbReference>
<proteinExistence type="predicted"/>
<feature type="domain" description="EDRF1 TPR repeats region" evidence="2">
    <location>
        <begin position="737"/>
        <end position="1089"/>
    </location>
</feature>